<dbReference type="EC" id="1.3.3.4" evidence="4 11"/>
<dbReference type="EMBL" id="LR899551">
    <property type="protein sequence ID" value="CAD7240464.1"/>
    <property type="molecule type" value="Genomic_DNA"/>
</dbReference>
<dbReference type="GO" id="GO:0004729">
    <property type="term" value="F:oxygen-dependent protoporphyrinogen oxidase activity"/>
    <property type="evidence" value="ECO:0007669"/>
    <property type="project" value="UniProtKB-UniRule"/>
</dbReference>
<evidence type="ECO:0000256" key="2">
    <source>
        <dbReference type="ARBA" id="ARBA00005073"/>
    </source>
</evidence>
<dbReference type="AlphaFoldDB" id="A0A7R8X0I4"/>
<protein>
    <recommendedName>
        <fullName evidence="4 11">Protoporphyrinogen oxidase</fullName>
        <ecNumber evidence="4 11">1.3.3.4</ecNumber>
    </recommendedName>
</protein>
<dbReference type="GO" id="GO:0005743">
    <property type="term" value="C:mitochondrial inner membrane"/>
    <property type="evidence" value="ECO:0007669"/>
    <property type="project" value="UniProtKB-SubCell"/>
</dbReference>
<evidence type="ECO:0000313" key="13">
    <source>
        <dbReference type="EMBL" id="CAD7240464.1"/>
    </source>
</evidence>
<dbReference type="NCBIfam" id="TIGR00562">
    <property type="entry name" value="proto_IX_ox"/>
    <property type="match status" value="1"/>
</dbReference>
<evidence type="ECO:0000313" key="14">
    <source>
        <dbReference type="Proteomes" id="UP000677054"/>
    </source>
</evidence>
<reference evidence="13" key="1">
    <citation type="submission" date="2020-11" db="EMBL/GenBank/DDBJ databases">
        <authorList>
            <person name="Tran Van P."/>
        </authorList>
    </citation>
    <scope>NUCLEOTIDE SEQUENCE</scope>
</reference>
<gene>
    <name evidence="13" type="ORF">DSTB1V02_LOCUS487</name>
</gene>
<evidence type="ECO:0000256" key="3">
    <source>
        <dbReference type="ARBA" id="ARBA00010551"/>
    </source>
</evidence>
<dbReference type="SUPFAM" id="SSF51905">
    <property type="entry name" value="FAD/NAD(P)-binding domain"/>
    <property type="match status" value="1"/>
</dbReference>
<proteinExistence type="inferred from homology"/>
<keyword evidence="8 11" id="KW-0350">Heme biosynthesis</keyword>
<accession>A0A7R8X0I4</accession>
<comment type="function">
    <text evidence="1 11">Catalyzes the 6-electron oxidation of protoporphyrinogen-IX to form protoporphyrin-IX.</text>
</comment>
<dbReference type="EMBL" id="CAJPEV010000034">
    <property type="protein sequence ID" value="CAG0879203.1"/>
    <property type="molecule type" value="Genomic_DNA"/>
</dbReference>
<dbReference type="PANTHER" id="PTHR42923">
    <property type="entry name" value="PROTOPORPHYRINOGEN OXIDASE"/>
    <property type="match status" value="1"/>
</dbReference>
<feature type="domain" description="Amine oxidase" evidence="12">
    <location>
        <begin position="12"/>
        <end position="474"/>
    </location>
</feature>
<dbReference type="Pfam" id="PF01593">
    <property type="entry name" value="Amino_oxidase"/>
    <property type="match status" value="1"/>
</dbReference>
<dbReference type="UniPathway" id="UPA00251">
    <property type="reaction ID" value="UER00324"/>
</dbReference>
<dbReference type="InterPro" id="IPR004572">
    <property type="entry name" value="Protoporphyrinogen_oxidase"/>
</dbReference>
<keyword evidence="14" id="KW-1185">Reference proteome</keyword>
<evidence type="ECO:0000256" key="5">
    <source>
        <dbReference type="ARBA" id="ARBA00022630"/>
    </source>
</evidence>
<evidence type="ECO:0000256" key="9">
    <source>
        <dbReference type="ARBA" id="ARBA00023244"/>
    </source>
</evidence>
<evidence type="ECO:0000256" key="8">
    <source>
        <dbReference type="ARBA" id="ARBA00023133"/>
    </source>
</evidence>
<dbReference type="InterPro" id="IPR036188">
    <property type="entry name" value="FAD/NAD-bd_sf"/>
</dbReference>
<dbReference type="SUPFAM" id="SSF54373">
    <property type="entry name" value="FAD-linked reductases, C-terminal domain"/>
    <property type="match status" value="1"/>
</dbReference>
<name>A0A7R8X0I4_9CRUS</name>
<dbReference type="Proteomes" id="UP000677054">
    <property type="component" value="Unassembled WGS sequence"/>
</dbReference>
<evidence type="ECO:0000256" key="6">
    <source>
        <dbReference type="ARBA" id="ARBA00022827"/>
    </source>
</evidence>
<keyword evidence="7 11" id="KW-0560">Oxidoreductase</keyword>
<dbReference type="Gene3D" id="3.50.50.60">
    <property type="entry name" value="FAD/NAD(P)-binding domain"/>
    <property type="match status" value="1"/>
</dbReference>
<comment type="subcellular location">
    <subcellularLocation>
        <location evidence="11">Mitochondrion inner membrane</location>
    </subcellularLocation>
</comment>
<evidence type="ECO:0000256" key="10">
    <source>
        <dbReference type="ARBA" id="ARBA00047554"/>
    </source>
</evidence>
<organism evidence="13">
    <name type="scientific">Darwinula stevensoni</name>
    <dbReference type="NCBI Taxonomy" id="69355"/>
    <lineage>
        <taxon>Eukaryota</taxon>
        <taxon>Metazoa</taxon>
        <taxon>Ecdysozoa</taxon>
        <taxon>Arthropoda</taxon>
        <taxon>Crustacea</taxon>
        <taxon>Oligostraca</taxon>
        <taxon>Ostracoda</taxon>
        <taxon>Podocopa</taxon>
        <taxon>Podocopida</taxon>
        <taxon>Darwinulocopina</taxon>
        <taxon>Darwinuloidea</taxon>
        <taxon>Darwinulidae</taxon>
        <taxon>Darwinula</taxon>
    </lineage>
</organism>
<evidence type="ECO:0000256" key="4">
    <source>
        <dbReference type="ARBA" id="ARBA00012867"/>
    </source>
</evidence>
<dbReference type="GO" id="GO:0006782">
    <property type="term" value="P:protoporphyrinogen IX biosynthetic process"/>
    <property type="evidence" value="ECO:0007669"/>
    <property type="project" value="UniProtKB-UniRule"/>
</dbReference>
<comment type="pathway">
    <text evidence="2 11">Porphyrin-containing compound metabolism; protoporphyrin-IX biosynthesis; protoporphyrin-IX from protoporphyrinogen-IX: step 1/1.</text>
</comment>
<keyword evidence="5 11" id="KW-0285">Flavoprotein</keyword>
<evidence type="ECO:0000256" key="11">
    <source>
        <dbReference type="RuleBase" id="RU367069"/>
    </source>
</evidence>
<evidence type="ECO:0000256" key="7">
    <source>
        <dbReference type="ARBA" id="ARBA00023002"/>
    </source>
</evidence>
<comment type="cofactor">
    <cofactor evidence="11">
        <name>FAD</name>
        <dbReference type="ChEBI" id="CHEBI:57692"/>
    </cofactor>
    <text evidence="11">Binds 1 FAD per subunit.</text>
</comment>
<dbReference type="OrthoDB" id="419752at2759"/>
<dbReference type="InterPro" id="IPR050464">
    <property type="entry name" value="Zeta_carotene_desat/Oxidored"/>
</dbReference>
<comment type="catalytic activity">
    <reaction evidence="10 11">
        <text>protoporphyrinogen IX + 3 O2 = protoporphyrin IX + 3 H2O2</text>
        <dbReference type="Rhea" id="RHEA:25576"/>
        <dbReference type="ChEBI" id="CHEBI:15379"/>
        <dbReference type="ChEBI" id="CHEBI:16240"/>
        <dbReference type="ChEBI" id="CHEBI:57306"/>
        <dbReference type="ChEBI" id="CHEBI:57307"/>
        <dbReference type="EC" id="1.3.3.4"/>
    </reaction>
</comment>
<evidence type="ECO:0000259" key="12">
    <source>
        <dbReference type="Pfam" id="PF01593"/>
    </source>
</evidence>
<comment type="similarity">
    <text evidence="3 11">Belongs to the protoporphyrinogen/coproporphyrinogen oxidase family. Protoporphyrinogen oxidase subfamily.</text>
</comment>
<dbReference type="PANTHER" id="PTHR42923:SF3">
    <property type="entry name" value="PROTOPORPHYRINOGEN OXIDASE"/>
    <property type="match status" value="1"/>
</dbReference>
<keyword evidence="9 11" id="KW-0627">Porphyrin biosynthesis</keyword>
<sequence length="477" mass="52736">MKPTYVVIGGGISGLAAAYQLCRRGHKVLLAESSTRFGGWIQSIPLGDGIVYETGPRTLRPTGESGRSTLLLLDELDMTGSAIAVPRTAKAARRRLVCIDNHLYPIKTGLSAFFFPHAPFYVPLLSVILKDLSTSRKACDDESLYDFTYRRFGKRIADNGIDPLCRGVTGGDAREISVKAIFRPLFEAEQNYGTVFGGMLRKVKLPEVDIKFSPHGTEHVDSTSPSVIRSRKEHWAVWSVNGGLQMLVEGLLRSLRSHQAELYLGTPCQRLEFRDGVAKVDLGRTTIQTRHVFSAVPAPALAGLLGEEHYVLKQLLNTIQSVDMGVVNLEYEGKVLKREAFGYLVPSHQGGRALGTVFDTCAFPQKNSTILTVMLGGRWFQSVFGDDPSSDDLLEAAKEEVELRLGIKVPPKRYHVSLHRGCIPQHTVGHYERLVGMRDYIRDHCLPLTIIGASYDGISVNDCIHHSRKAVNELNLV</sequence>
<evidence type="ECO:0000256" key="1">
    <source>
        <dbReference type="ARBA" id="ARBA00002600"/>
    </source>
</evidence>
<keyword evidence="6 11" id="KW-0274">FAD</keyword>
<dbReference type="InterPro" id="IPR002937">
    <property type="entry name" value="Amino_oxidase"/>
</dbReference>